<evidence type="ECO:0000313" key="4">
    <source>
        <dbReference type="Proteomes" id="UP001595834"/>
    </source>
</evidence>
<gene>
    <name evidence="3" type="ORF">ACFPFX_11045</name>
</gene>
<evidence type="ECO:0000313" key="3">
    <source>
        <dbReference type="EMBL" id="MFC4956838.1"/>
    </source>
</evidence>
<comment type="caution">
    <text evidence="3">The sequence shown here is derived from an EMBL/GenBank/DDBJ whole genome shotgun (WGS) entry which is preliminary data.</text>
</comment>
<name>A0ABV9UJ11_9ACTN</name>
<evidence type="ECO:0000256" key="1">
    <source>
        <dbReference type="SAM" id="MobiDB-lite"/>
    </source>
</evidence>
<reference evidence="4" key="1">
    <citation type="journal article" date="2019" name="Int. J. Syst. Evol. Microbiol.">
        <title>The Global Catalogue of Microorganisms (GCM) 10K type strain sequencing project: providing services to taxonomists for standard genome sequencing and annotation.</title>
        <authorList>
            <consortium name="The Broad Institute Genomics Platform"/>
            <consortium name="The Broad Institute Genome Sequencing Center for Infectious Disease"/>
            <person name="Wu L."/>
            <person name="Ma J."/>
        </authorList>
    </citation>
    <scope>NUCLEOTIDE SEQUENCE [LARGE SCALE GENOMIC DNA]</scope>
    <source>
        <strain evidence="4">CCM 7224</strain>
    </source>
</reference>
<dbReference type="EMBL" id="JBHSIZ010000011">
    <property type="protein sequence ID" value="MFC4956838.1"/>
    <property type="molecule type" value="Genomic_DNA"/>
</dbReference>
<feature type="compositionally biased region" description="Basic and acidic residues" evidence="1">
    <location>
        <begin position="10"/>
        <end position="19"/>
    </location>
</feature>
<protein>
    <submittedName>
        <fullName evidence="3">Uncharacterized protein</fullName>
    </submittedName>
</protein>
<feature type="transmembrane region" description="Helical" evidence="2">
    <location>
        <begin position="48"/>
        <end position="72"/>
    </location>
</feature>
<dbReference type="Proteomes" id="UP001595834">
    <property type="component" value="Unassembled WGS sequence"/>
</dbReference>
<dbReference type="RefSeq" id="WP_344380161.1">
    <property type="nucleotide sequence ID" value="NZ_BAAASQ010000038.1"/>
</dbReference>
<keyword evidence="4" id="KW-1185">Reference proteome</keyword>
<sequence>MIKNDPALTPDERSRRLEQETPTAGTWTDVLHIRERIELIRPEQAPEVTIPAVMASVGLLCATAAGVLSTWFD</sequence>
<organism evidence="3 4">
    <name type="scientific">Streptomyces mauvecolor</name>
    <dbReference type="NCBI Taxonomy" id="58345"/>
    <lineage>
        <taxon>Bacteria</taxon>
        <taxon>Bacillati</taxon>
        <taxon>Actinomycetota</taxon>
        <taxon>Actinomycetes</taxon>
        <taxon>Kitasatosporales</taxon>
        <taxon>Streptomycetaceae</taxon>
        <taxon>Streptomyces</taxon>
    </lineage>
</organism>
<proteinExistence type="predicted"/>
<keyword evidence="2" id="KW-0812">Transmembrane</keyword>
<feature type="region of interest" description="Disordered" evidence="1">
    <location>
        <begin position="1"/>
        <end position="23"/>
    </location>
</feature>
<keyword evidence="2" id="KW-1133">Transmembrane helix</keyword>
<evidence type="ECO:0000256" key="2">
    <source>
        <dbReference type="SAM" id="Phobius"/>
    </source>
</evidence>
<accession>A0ABV9UJ11</accession>
<keyword evidence="2" id="KW-0472">Membrane</keyword>